<dbReference type="Pfam" id="PF13843">
    <property type="entry name" value="DDE_Tnp_1_7"/>
    <property type="match status" value="1"/>
</dbReference>
<gene>
    <name evidence="4" type="primary">LOC136081258</name>
</gene>
<dbReference type="PANTHER" id="PTHR46599">
    <property type="entry name" value="PIGGYBAC TRANSPOSABLE ELEMENT-DERIVED PROTEIN 4"/>
    <property type="match status" value="1"/>
</dbReference>
<evidence type="ECO:0000313" key="4">
    <source>
        <dbReference type="RefSeq" id="XP_065654631.1"/>
    </source>
</evidence>
<name>A0ABM4BZE1_HYDVU</name>
<accession>A0ABM4BZE1</accession>
<proteinExistence type="predicted"/>
<dbReference type="Proteomes" id="UP001652625">
    <property type="component" value="Chromosome 06"/>
</dbReference>
<protein>
    <submittedName>
        <fullName evidence="4">PiggyBac transposable element-derived protein 4-like</fullName>
    </submittedName>
</protein>
<evidence type="ECO:0000256" key="1">
    <source>
        <dbReference type="SAM" id="MobiDB-lite"/>
    </source>
</evidence>
<reference evidence="4" key="1">
    <citation type="submission" date="2025-08" db="UniProtKB">
        <authorList>
            <consortium name="RefSeq"/>
        </authorList>
    </citation>
    <scope>IDENTIFICATION</scope>
</reference>
<evidence type="ECO:0000313" key="3">
    <source>
        <dbReference type="Proteomes" id="UP001652625"/>
    </source>
</evidence>
<organism evidence="3 4">
    <name type="scientific">Hydra vulgaris</name>
    <name type="common">Hydra</name>
    <name type="synonym">Hydra attenuata</name>
    <dbReference type="NCBI Taxonomy" id="6087"/>
    <lineage>
        <taxon>Eukaryota</taxon>
        <taxon>Metazoa</taxon>
        <taxon>Cnidaria</taxon>
        <taxon>Hydrozoa</taxon>
        <taxon>Hydroidolina</taxon>
        <taxon>Anthoathecata</taxon>
        <taxon>Aplanulata</taxon>
        <taxon>Hydridae</taxon>
        <taxon>Hydra</taxon>
    </lineage>
</organism>
<feature type="region of interest" description="Disordered" evidence="1">
    <location>
        <begin position="31"/>
        <end position="58"/>
    </location>
</feature>
<dbReference type="InterPro" id="IPR029526">
    <property type="entry name" value="PGBD"/>
</dbReference>
<dbReference type="GeneID" id="136081258"/>
<keyword evidence="3" id="KW-1185">Reference proteome</keyword>
<dbReference type="PANTHER" id="PTHR46599:SF3">
    <property type="entry name" value="PIGGYBAC TRANSPOSABLE ELEMENT-DERIVED PROTEIN 4"/>
    <property type="match status" value="1"/>
</dbReference>
<feature type="domain" description="PiggyBac transposable element-derived protein" evidence="2">
    <location>
        <begin position="162"/>
        <end position="422"/>
    </location>
</feature>
<dbReference type="RefSeq" id="XP_065654631.1">
    <property type="nucleotide sequence ID" value="XM_065798559.1"/>
</dbReference>
<evidence type="ECO:0000259" key="2">
    <source>
        <dbReference type="Pfam" id="PF13843"/>
    </source>
</evidence>
<sequence length="423" mass="48988">MAQGKQRDASNFILPKTKFTAEEALRILLESDKEGSFESEEEFSSSSESDYTESDSDSDIEAHELQAHLNVDCNKMSSAGVVQINKRKKFQNMQYSWSNDEILGCCANYEFTGTPGVHPDITTFKPHQLFEFFVTDEICDYIVEQTNLYALQSLKEKQLKPKSRFKMWTPVTRDEILVRKVIKYDRFRLIDTFIHFVDYSNLEESALKCAKIKPIHDYLFTLFRKAYVPQRNIAIDESLLLWKGRLSWKQYIPSKRARFGLKSFILAESKTGYIWNGFLYTGKVDKINTDNCNYTATSIVMTLMNNLLNKGYCVFIDNWYTSVEVCHKLLLNKTDCVGTVRKDRKGLPTELICKKIQPDEKFVHFEKSTGIMCTKWRDKMDIYLLSTCIKNSIVEVTRSRKPRIIPAVVDLYNKNMGGVDQGD</sequence>